<accession>A0A4Y6A8K4</accession>
<keyword evidence="2" id="KW-1185">Reference proteome</keyword>
<dbReference type="EMBL" id="CP000560">
    <property type="protein sequence ID" value="QDE58070.1"/>
    <property type="molecule type" value="Genomic_DNA"/>
</dbReference>
<dbReference type="Proteomes" id="UP000001120">
    <property type="component" value="Chromosome"/>
</dbReference>
<evidence type="ECO:0000313" key="2">
    <source>
        <dbReference type="Proteomes" id="UP000001120"/>
    </source>
</evidence>
<evidence type="ECO:0000313" key="1">
    <source>
        <dbReference type="EMBL" id="QDE58070.1"/>
    </source>
</evidence>
<proteinExistence type="predicted"/>
<organism evidence="1 2">
    <name type="scientific">Bacillus velezensis (strain DSM 23117 / BGSC 10A6 / LMG 26770 / FZB42)</name>
    <name type="common">Bacillus amyloliquefaciens subsp. plantarum</name>
    <dbReference type="NCBI Taxonomy" id="326423"/>
    <lineage>
        <taxon>Bacteria</taxon>
        <taxon>Bacillati</taxon>
        <taxon>Bacillota</taxon>
        <taxon>Bacilli</taxon>
        <taxon>Bacillales</taxon>
        <taxon>Bacillaceae</taxon>
        <taxon>Bacillus</taxon>
        <taxon>Bacillus amyloliquefaciens group</taxon>
    </lineage>
</organism>
<gene>
    <name evidence="1" type="ORF">RBAM_38615</name>
</gene>
<reference evidence="1 2" key="1">
    <citation type="journal article" date="2007" name="Nat. Biotechnol.">
        <title>Comparative analysis of the complete genome sequence of the plant growth-promoting bacterium Bacillus amyloliquefaciens FZB42.</title>
        <authorList>
            <person name="Chen X.H."/>
            <person name="Koumoutsi A."/>
            <person name="Scholz R."/>
            <person name="Eisenreich A."/>
            <person name="Schneider K."/>
            <person name="Heinemeyer I."/>
            <person name="Morgenstern B."/>
            <person name="Voss B."/>
            <person name="Hess W.R."/>
            <person name="Reva O."/>
            <person name="Junge H."/>
            <person name="Voigt B."/>
            <person name="Jungblut P.R."/>
            <person name="Vater J."/>
            <person name="Sussmuth R."/>
            <person name="Liesegang H."/>
            <person name="Strittmatter A."/>
            <person name="Gottschalk G."/>
            <person name="Borriss R."/>
        </authorList>
    </citation>
    <scope>NUCLEOTIDE SEQUENCE [LARGE SCALE GENOMIC DNA]</scope>
    <source>
        <strain evidence="2">DSM 23117 / BGSC 10A6 / LMG 26770 / FZB42</strain>
    </source>
</reference>
<name>A0A4Y6A8K4_BACVZ</name>
<dbReference type="KEGG" id="bay:RBAM_38615"/>
<protein>
    <submittedName>
        <fullName evidence="1">Uncharacterized protein</fullName>
    </submittedName>
</protein>
<dbReference type="AlphaFoldDB" id="A0A4Y6A8K4"/>
<sequence>MCEAGFLSVILKAYSFKREGGDCPAFHLESLIKIMKGMVVHVFEKRSAHDAGFSYVFLFHIKQHGNRSVCG</sequence>